<sequence length="31" mass="3609">MNMGLFGEHCGVLVWKWLGTNIGVLKRVYMR</sequence>
<accession>A0A059T854</accession>
<gene>
    <name evidence="1" type="ORF">LP032_106</name>
</gene>
<dbReference type="EMBL" id="KJ094026">
    <property type="protein sequence ID" value="AHL18955.1"/>
    <property type="molecule type" value="Genomic_DNA"/>
</dbReference>
<evidence type="ECO:0000313" key="1">
    <source>
        <dbReference type="EMBL" id="AHL18955.1"/>
    </source>
</evidence>
<reference evidence="1" key="1">
    <citation type="journal article" date="2014" name="Appl. Environ. Microbiol.">
        <title>Comparative genomic and morphological analysis of Listeria phages isolated from farm environments.</title>
        <authorList>
            <person name="Denes T."/>
            <person name="Vongkamjan K."/>
            <person name="Ackermann H.W."/>
            <person name="Moreno Switt A.I."/>
            <person name="Wiedmann M."/>
            <person name="den Bakker H.C."/>
        </authorList>
    </citation>
    <scope>NUCLEOTIDE SEQUENCE</scope>
</reference>
<name>A0A059T854_9CAUD</name>
<protein>
    <submittedName>
        <fullName evidence="1">Uncharacterized protein</fullName>
    </submittedName>
</protein>
<organism evidence="1">
    <name type="scientific">Listeria phage LP-032</name>
    <dbReference type="NCBI Taxonomy" id="1173746"/>
    <lineage>
        <taxon>Viruses</taxon>
        <taxon>Duplodnaviria</taxon>
        <taxon>Heunggongvirae</taxon>
        <taxon>Uroviricota</taxon>
        <taxon>Caudoviricetes</taxon>
        <taxon>Homburgvirus</taxon>
        <taxon>Homburgvirus LP26</taxon>
    </lineage>
</organism>
<proteinExistence type="predicted"/>